<name>A0A6J4J799_9SPHI</name>
<organism evidence="2">
    <name type="scientific">uncultured Cytophagales bacterium</name>
    <dbReference type="NCBI Taxonomy" id="158755"/>
    <lineage>
        <taxon>Bacteria</taxon>
        <taxon>Pseudomonadati</taxon>
        <taxon>Bacteroidota</taxon>
        <taxon>Sphingobacteriia</taxon>
        <taxon>Sphingobacteriales</taxon>
        <taxon>environmental samples</taxon>
    </lineage>
</organism>
<sequence>AGHRCAHFVPAGGLAAGFPGRLRGFGQQCFGRCQAAAPRSRQDQGGRLPPRPRHHAAPLQFVGQQGDRGRVPRRVVPRRRGRAARQGCRPGLVLHQGHFPGQGQRGLLREEIRPGRPRPHPQHVRGGGSEQV</sequence>
<dbReference type="EMBL" id="CADCTQ010000264">
    <property type="protein sequence ID" value="CAA9272161.1"/>
    <property type="molecule type" value="Genomic_DNA"/>
</dbReference>
<feature type="compositionally biased region" description="Basic residues" evidence="1">
    <location>
        <begin position="71"/>
        <end position="83"/>
    </location>
</feature>
<proteinExistence type="predicted"/>
<feature type="region of interest" description="Disordered" evidence="1">
    <location>
        <begin position="36"/>
        <end position="132"/>
    </location>
</feature>
<dbReference type="AlphaFoldDB" id="A0A6J4J799"/>
<evidence type="ECO:0000313" key="2">
    <source>
        <dbReference type="EMBL" id="CAA9272161.1"/>
    </source>
</evidence>
<reference evidence="2" key="1">
    <citation type="submission" date="2020-02" db="EMBL/GenBank/DDBJ databases">
        <authorList>
            <person name="Meier V. D."/>
        </authorList>
    </citation>
    <scope>NUCLEOTIDE SEQUENCE</scope>
    <source>
        <strain evidence="2">AVDCRST_MAG56</strain>
    </source>
</reference>
<gene>
    <name evidence="2" type="ORF">AVDCRST_MAG56-3125</name>
</gene>
<feature type="non-terminal residue" evidence="2">
    <location>
        <position position="132"/>
    </location>
</feature>
<protein>
    <submittedName>
        <fullName evidence="2">Uncharacterized protein</fullName>
    </submittedName>
</protein>
<evidence type="ECO:0000256" key="1">
    <source>
        <dbReference type="SAM" id="MobiDB-lite"/>
    </source>
</evidence>
<feature type="non-terminal residue" evidence="2">
    <location>
        <position position="1"/>
    </location>
</feature>
<accession>A0A6J4J799</accession>